<evidence type="ECO:0000256" key="2">
    <source>
        <dbReference type="PROSITE-ProRule" id="PRU00335"/>
    </source>
</evidence>
<dbReference type="Gene3D" id="1.10.357.10">
    <property type="entry name" value="Tetracycline Repressor, domain 2"/>
    <property type="match status" value="1"/>
</dbReference>
<evidence type="ECO:0000259" key="4">
    <source>
        <dbReference type="PROSITE" id="PS50977"/>
    </source>
</evidence>
<reference evidence="5 6" key="1">
    <citation type="submission" date="2016-12" db="EMBL/GenBank/DDBJ databases">
        <authorList>
            <person name="Song W.-J."/>
            <person name="Kurnit D.M."/>
        </authorList>
    </citation>
    <scope>NUCLEOTIDE SEQUENCE [LARGE SCALE GENOMIC DNA]</scope>
    <source>
        <strain evidence="5 6">IMCC3135</strain>
    </source>
</reference>
<organism evidence="5 6">
    <name type="scientific">Granulosicoccus antarcticus IMCC3135</name>
    <dbReference type="NCBI Taxonomy" id="1192854"/>
    <lineage>
        <taxon>Bacteria</taxon>
        <taxon>Pseudomonadati</taxon>
        <taxon>Pseudomonadota</taxon>
        <taxon>Gammaproteobacteria</taxon>
        <taxon>Chromatiales</taxon>
        <taxon>Granulosicoccaceae</taxon>
        <taxon>Granulosicoccus</taxon>
    </lineage>
</organism>
<feature type="region of interest" description="Disordered" evidence="3">
    <location>
        <begin position="1"/>
        <end position="22"/>
    </location>
</feature>
<dbReference type="InterPro" id="IPR009057">
    <property type="entry name" value="Homeodomain-like_sf"/>
</dbReference>
<evidence type="ECO:0000313" key="5">
    <source>
        <dbReference type="EMBL" id="ASJ72871.1"/>
    </source>
</evidence>
<dbReference type="AlphaFoldDB" id="A0A2Z2NS91"/>
<name>A0A2Z2NS91_9GAMM</name>
<evidence type="ECO:0000313" key="6">
    <source>
        <dbReference type="Proteomes" id="UP000250079"/>
    </source>
</evidence>
<keyword evidence="6" id="KW-1185">Reference proteome</keyword>
<evidence type="ECO:0000256" key="3">
    <source>
        <dbReference type="SAM" id="MobiDB-lite"/>
    </source>
</evidence>
<accession>A0A2Z2NS91</accession>
<keyword evidence="1 2" id="KW-0238">DNA-binding</keyword>
<dbReference type="KEGG" id="gai:IMCC3135_13930"/>
<dbReference type="PRINTS" id="PR00455">
    <property type="entry name" value="HTHTETR"/>
</dbReference>
<dbReference type="RefSeq" id="WP_157735973.1">
    <property type="nucleotide sequence ID" value="NZ_CP018632.1"/>
</dbReference>
<dbReference type="GO" id="GO:0000976">
    <property type="term" value="F:transcription cis-regulatory region binding"/>
    <property type="evidence" value="ECO:0007669"/>
    <property type="project" value="TreeGrafter"/>
</dbReference>
<dbReference type="InterPro" id="IPR001647">
    <property type="entry name" value="HTH_TetR"/>
</dbReference>
<dbReference type="PANTHER" id="PTHR30055">
    <property type="entry name" value="HTH-TYPE TRANSCRIPTIONAL REGULATOR RUTR"/>
    <property type="match status" value="1"/>
</dbReference>
<dbReference type="PANTHER" id="PTHR30055:SF148">
    <property type="entry name" value="TETR-FAMILY TRANSCRIPTIONAL REGULATOR"/>
    <property type="match status" value="1"/>
</dbReference>
<dbReference type="Pfam" id="PF00440">
    <property type="entry name" value="TetR_N"/>
    <property type="match status" value="1"/>
</dbReference>
<dbReference type="OrthoDB" id="5816932at2"/>
<dbReference type="Proteomes" id="UP000250079">
    <property type="component" value="Chromosome"/>
</dbReference>
<dbReference type="PROSITE" id="PS50977">
    <property type="entry name" value="HTH_TETR_2"/>
    <property type="match status" value="1"/>
</dbReference>
<sequence>MSYEKHPATVTVSTGKDAVRRTQTERSAETIDALRHATIALMTEVGFVNMTTTSIAERAGVSRGAMLHHFGNKVALVKYATGEMWNGVVISTDALRAQCDPYKPDPKMFVDALWNGAMAATHVSVTADITLAARGNPELKAHLDSWVSRMFKSYNATGRHAFGKTGLSNKECDALIATIASTLRGQRVAQMFSPSPATDVAVRAMLTQLLTDRLERAAP</sequence>
<dbReference type="GO" id="GO:0003700">
    <property type="term" value="F:DNA-binding transcription factor activity"/>
    <property type="evidence" value="ECO:0007669"/>
    <property type="project" value="TreeGrafter"/>
</dbReference>
<dbReference type="EMBL" id="CP018632">
    <property type="protein sequence ID" value="ASJ72871.1"/>
    <property type="molecule type" value="Genomic_DNA"/>
</dbReference>
<evidence type="ECO:0000256" key="1">
    <source>
        <dbReference type="ARBA" id="ARBA00023125"/>
    </source>
</evidence>
<dbReference type="InterPro" id="IPR050109">
    <property type="entry name" value="HTH-type_TetR-like_transc_reg"/>
</dbReference>
<gene>
    <name evidence="5" type="ORF">IMCC3135_13930</name>
</gene>
<protein>
    <submittedName>
        <fullName evidence="5">Putative HTH-type transcriptional regulator</fullName>
    </submittedName>
</protein>
<proteinExistence type="predicted"/>
<dbReference type="SUPFAM" id="SSF46689">
    <property type="entry name" value="Homeodomain-like"/>
    <property type="match status" value="1"/>
</dbReference>
<feature type="domain" description="HTH tetR-type" evidence="4">
    <location>
        <begin position="28"/>
        <end position="88"/>
    </location>
</feature>
<feature type="DNA-binding region" description="H-T-H motif" evidence="2">
    <location>
        <begin position="51"/>
        <end position="70"/>
    </location>
</feature>